<gene>
    <name evidence="8" type="ORF">HLB44_07800</name>
</gene>
<comment type="caution">
    <text evidence="8">The sequence shown here is derived from an EMBL/GenBank/DDBJ whole genome shotgun (WGS) entry which is preliminary data.</text>
</comment>
<feature type="coiled-coil region" evidence="7">
    <location>
        <begin position="275"/>
        <end position="302"/>
    </location>
</feature>
<comment type="cofactor">
    <cofactor evidence="1">
        <name>Mg(2+)</name>
        <dbReference type="ChEBI" id="CHEBI:18420"/>
    </cofactor>
</comment>
<dbReference type="Proteomes" id="UP000737171">
    <property type="component" value="Unassembled WGS sequence"/>
</dbReference>
<evidence type="ECO:0000313" key="9">
    <source>
        <dbReference type="Proteomes" id="UP000737171"/>
    </source>
</evidence>
<keyword evidence="3 6" id="KW-0808">Transferase</keyword>
<keyword evidence="5" id="KW-0460">Magnesium</keyword>
<dbReference type="RefSeq" id="WP_173121978.1">
    <property type="nucleotide sequence ID" value="NZ_JABRWJ010000002.1"/>
</dbReference>
<dbReference type="PANTHER" id="PTHR12001">
    <property type="entry name" value="GERANYLGERANYL PYROPHOSPHATE SYNTHASE"/>
    <property type="match status" value="1"/>
</dbReference>
<name>A0ABX2EE44_9BURK</name>
<dbReference type="PANTHER" id="PTHR12001:SF69">
    <property type="entry name" value="ALL TRANS-POLYPRENYL-DIPHOSPHATE SYNTHASE PDSS1"/>
    <property type="match status" value="1"/>
</dbReference>
<evidence type="ECO:0000256" key="4">
    <source>
        <dbReference type="ARBA" id="ARBA00022723"/>
    </source>
</evidence>
<dbReference type="Gene3D" id="1.10.600.10">
    <property type="entry name" value="Farnesyl Diphosphate Synthase"/>
    <property type="match status" value="1"/>
</dbReference>
<dbReference type="EMBL" id="JABRWJ010000002">
    <property type="protein sequence ID" value="NRF66883.1"/>
    <property type="molecule type" value="Genomic_DNA"/>
</dbReference>
<keyword evidence="9" id="KW-1185">Reference proteome</keyword>
<evidence type="ECO:0000256" key="6">
    <source>
        <dbReference type="RuleBase" id="RU004466"/>
    </source>
</evidence>
<evidence type="ECO:0000256" key="7">
    <source>
        <dbReference type="SAM" id="Coils"/>
    </source>
</evidence>
<evidence type="ECO:0000256" key="1">
    <source>
        <dbReference type="ARBA" id="ARBA00001946"/>
    </source>
</evidence>
<evidence type="ECO:0000313" key="8">
    <source>
        <dbReference type="EMBL" id="NRF66883.1"/>
    </source>
</evidence>
<reference evidence="8 9" key="1">
    <citation type="submission" date="2020-05" db="EMBL/GenBank/DDBJ databases">
        <title>Aquincola sp. isolate from soil.</title>
        <authorList>
            <person name="Han J."/>
            <person name="Kim D.-U."/>
        </authorList>
    </citation>
    <scope>NUCLEOTIDE SEQUENCE [LARGE SCALE GENOMIC DNA]</scope>
    <source>
        <strain evidence="8 9">S2</strain>
    </source>
</reference>
<sequence>MHPNFKGNITDALGLTDEMAQLQRAITDWATQTHPEMHEAMAWQFGGGSKYFRPLTLFSCHRAMSGAPIGRGLIHAALAVEMVHNVSLIVDDIVDKSETRRGKPTMHHRFGELQAYMVSGYIVADGYELVCDPACYDPEEFDPRLVRLNVQLLSELLKRLGVAECMQWRLRRQPLGVEDWRQIAGEDTGSMFEVCACLGTRSQALRQYGRLLGMVYHGCDDVGDVRGAQALGGGGKEDLRDGILTLPAALAIRDPELRTIFCKPQPSDAELDLLARANADQLDEAERVLDGLAQEAVEQARRHARDPERLIALVEHTRRLSRL</sequence>
<accession>A0ABX2EE44</accession>
<evidence type="ECO:0000256" key="3">
    <source>
        <dbReference type="ARBA" id="ARBA00022679"/>
    </source>
</evidence>
<dbReference type="Pfam" id="PF00348">
    <property type="entry name" value="polyprenyl_synt"/>
    <property type="match status" value="1"/>
</dbReference>
<dbReference type="PROSITE" id="PS00723">
    <property type="entry name" value="POLYPRENYL_SYNTHASE_1"/>
    <property type="match status" value="1"/>
</dbReference>
<keyword evidence="7" id="KW-0175">Coiled coil</keyword>
<dbReference type="InterPro" id="IPR000092">
    <property type="entry name" value="Polyprenyl_synt"/>
</dbReference>
<dbReference type="InterPro" id="IPR033749">
    <property type="entry name" value="Polyprenyl_synt_CS"/>
</dbReference>
<comment type="similarity">
    <text evidence="2 6">Belongs to the FPP/GGPP synthase family.</text>
</comment>
<evidence type="ECO:0000256" key="2">
    <source>
        <dbReference type="ARBA" id="ARBA00006706"/>
    </source>
</evidence>
<keyword evidence="4" id="KW-0479">Metal-binding</keyword>
<evidence type="ECO:0000256" key="5">
    <source>
        <dbReference type="ARBA" id="ARBA00022842"/>
    </source>
</evidence>
<proteinExistence type="inferred from homology"/>
<protein>
    <submittedName>
        <fullName evidence="8">Polyprenyl synthetase family protein</fullName>
    </submittedName>
</protein>
<organism evidence="8 9">
    <name type="scientific">Pseudaquabacterium terrae</name>
    <dbReference type="NCBI Taxonomy" id="2732868"/>
    <lineage>
        <taxon>Bacteria</taxon>
        <taxon>Pseudomonadati</taxon>
        <taxon>Pseudomonadota</taxon>
        <taxon>Betaproteobacteria</taxon>
        <taxon>Burkholderiales</taxon>
        <taxon>Sphaerotilaceae</taxon>
        <taxon>Pseudaquabacterium</taxon>
    </lineage>
</organism>
<dbReference type="SUPFAM" id="SSF48576">
    <property type="entry name" value="Terpenoid synthases"/>
    <property type="match status" value="1"/>
</dbReference>
<dbReference type="InterPro" id="IPR008949">
    <property type="entry name" value="Isoprenoid_synthase_dom_sf"/>
</dbReference>